<dbReference type="EMBL" id="QRWX01000001">
    <property type="protein sequence ID" value="RGT57550.1"/>
    <property type="molecule type" value="Genomic_DNA"/>
</dbReference>
<dbReference type="InterPro" id="IPR036412">
    <property type="entry name" value="HAD-like_sf"/>
</dbReference>
<feature type="transmembrane region" description="Helical" evidence="1">
    <location>
        <begin position="147"/>
        <end position="166"/>
    </location>
</feature>
<feature type="transmembrane region" description="Helical" evidence="1">
    <location>
        <begin position="20"/>
        <end position="40"/>
    </location>
</feature>
<accession>A0A412PHC4</accession>
<dbReference type="Pfam" id="PF13419">
    <property type="entry name" value="HAD_2"/>
    <property type="match status" value="1"/>
</dbReference>
<dbReference type="GO" id="GO:0008967">
    <property type="term" value="F:phosphoglycolate phosphatase activity"/>
    <property type="evidence" value="ECO:0007669"/>
    <property type="project" value="TreeGrafter"/>
</dbReference>
<dbReference type="Gene3D" id="3.40.50.1000">
    <property type="entry name" value="HAD superfamily/HAD-like"/>
    <property type="match status" value="1"/>
</dbReference>
<dbReference type="GO" id="GO:0042158">
    <property type="term" value="P:lipoprotein biosynthetic process"/>
    <property type="evidence" value="ECO:0007669"/>
    <property type="project" value="InterPro"/>
</dbReference>
<dbReference type="Gene3D" id="1.10.150.240">
    <property type="entry name" value="Putative phosphatase, domain 2"/>
    <property type="match status" value="1"/>
</dbReference>
<dbReference type="PANTHER" id="PTHR43434">
    <property type="entry name" value="PHOSPHOGLYCOLATE PHOSPHATASE"/>
    <property type="match status" value="1"/>
</dbReference>
<feature type="transmembrane region" description="Helical" evidence="1">
    <location>
        <begin position="206"/>
        <end position="223"/>
    </location>
</feature>
<dbReference type="GO" id="GO:0006281">
    <property type="term" value="P:DNA repair"/>
    <property type="evidence" value="ECO:0007669"/>
    <property type="project" value="TreeGrafter"/>
</dbReference>
<dbReference type="PANTHER" id="PTHR43434:SF1">
    <property type="entry name" value="PHOSPHOGLYCOLATE PHOSPHATASE"/>
    <property type="match status" value="1"/>
</dbReference>
<keyword evidence="1" id="KW-1133">Transmembrane helix</keyword>
<evidence type="ECO:0000313" key="2">
    <source>
        <dbReference type="EMBL" id="RGT57550.1"/>
    </source>
</evidence>
<feature type="transmembrane region" description="Helical" evidence="1">
    <location>
        <begin position="86"/>
        <end position="110"/>
    </location>
</feature>
<keyword evidence="2" id="KW-0378">Hydrolase</keyword>
<dbReference type="InterPro" id="IPR050155">
    <property type="entry name" value="HAD-like_hydrolase_sf"/>
</dbReference>
<sequence>MNKMTFFPDDRTLLMIGNFRIPTYLVAAIFAVIVVFIFLLKENKKHGYKRIVAVELFLFCAAGGFIFSRLFWVLGNLSEYMKYTPYIFLITDGGYDATGGLIGVALGTWVYTHEHYMSWRRALDMTAPLAMLMITITRIGRAMATRTLLFVIALDFIGFLIIWFEIHRYREGRRRGETAATTFMWFGLISFLATVFKWDVRGTHDVIMAGLSVVVALLGYIYLHTHPLDKPVILFDLDGTLMDSRRMVLLCFGYFFKKYSNIKNFTIDKQRKVFIQPLRTSFKEFFPEQDDAKLAEEYRTYQGSFSWSNDVTLFPHTEEVLHDLWEDGYKLGIVSSRLTESCDSWLRQFKLSYFDVVVGRDQYDKAKPSPAGILYACKRLKEGHDNCIYIGDSKSDILAAKAAGCYAIGFYPKRNDPTADERDKLKLGELESAKPNAIIGDLSELKDILKETHGWTYEKL</sequence>
<feature type="transmembrane region" description="Helical" evidence="1">
    <location>
        <begin position="52"/>
        <end position="74"/>
    </location>
</feature>
<dbReference type="GO" id="GO:0005886">
    <property type="term" value="C:plasma membrane"/>
    <property type="evidence" value="ECO:0007669"/>
    <property type="project" value="InterPro"/>
</dbReference>
<evidence type="ECO:0000256" key="1">
    <source>
        <dbReference type="SAM" id="Phobius"/>
    </source>
</evidence>
<keyword evidence="1" id="KW-0812">Transmembrane</keyword>
<dbReference type="InterPro" id="IPR006439">
    <property type="entry name" value="HAD-SF_hydro_IA"/>
</dbReference>
<evidence type="ECO:0000313" key="3">
    <source>
        <dbReference type="Proteomes" id="UP000284731"/>
    </source>
</evidence>
<reference evidence="2 3" key="1">
    <citation type="submission" date="2018-08" db="EMBL/GenBank/DDBJ databases">
        <title>A genome reference for cultivated species of the human gut microbiota.</title>
        <authorList>
            <person name="Zou Y."/>
            <person name="Xue W."/>
            <person name="Luo G."/>
        </authorList>
    </citation>
    <scope>NUCLEOTIDE SEQUENCE [LARGE SCALE GENOMIC DNA]</scope>
    <source>
        <strain evidence="2 3">AF18-46</strain>
    </source>
</reference>
<dbReference type="InterPro" id="IPR001640">
    <property type="entry name" value="Lgt"/>
</dbReference>
<dbReference type="SUPFAM" id="SSF56784">
    <property type="entry name" value="HAD-like"/>
    <property type="match status" value="1"/>
</dbReference>
<dbReference type="SFLD" id="SFLDS00003">
    <property type="entry name" value="Haloacid_Dehalogenase"/>
    <property type="match status" value="1"/>
</dbReference>
<dbReference type="GO" id="GO:0008961">
    <property type="term" value="F:phosphatidylglycerol-prolipoprotein diacylglyceryl transferase activity"/>
    <property type="evidence" value="ECO:0007669"/>
    <property type="project" value="InterPro"/>
</dbReference>
<name>A0A412PHC4_9FIRM</name>
<keyword evidence="1" id="KW-0472">Membrane</keyword>
<dbReference type="Proteomes" id="UP000284731">
    <property type="component" value="Unassembled WGS sequence"/>
</dbReference>
<dbReference type="SFLD" id="SFLDG01135">
    <property type="entry name" value="C1.5.6:_HAD__Beta-PGM__Phospha"/>
    <property type="match status" value="1"/>
</dbReference>
<dbReference type="Pfam" id="PF01790">
    <property type="entry name" value="LGT"/>
    <property type="match status" value="1"/>
</dbReference>
<dbReference type="SFLD" id="SFLDG01129">
    <property type="entry name" value="C1.5:_HAD__Beta-PGM__Phosphata"/>
    <property type="match status" value="1"/>
</dbReference>
<dbReference type="InterPro" id="IPR023214">
    <property type="entry name" value="HAD_sf"/>
</dbReference>
<feature type="transmembrane region" description="Helical" evidence="1">
    <location>
        <begin position="178"/>
        <end position="200"/>
    </location>
</feature>
<dbReference type="AlphaFoldDB" id="A0A412PHC4"/>
<dbReference type="InterPro" id="IPR023198">
    <property type="entry name" value="PGP-like_dom2"/>
</dbReference>
<dbReference type="GO" id="GO:0005829">
    <property type="term" value="C:cytosol"/>
    <property type="evidence" value="ECO:0007669"/>
    <property type="project" value="TreeGrafter"/>
</dbReference>
<protein>
    <submittedName>
        <fullName evidence="2">HAD family hydrolase</fullName>
    </submittedName>
</protein>
<comment type="caution">
    <text evidence="2">The sequence shown here is derived from an EMBL/GenBank/DDBJ whole genome shotgun (WGS) entry which is preliminary data.</text>
</comment>
<dbReference type="InterPro" id="IPR041492">
    <property type="entry name" value="HAD_2"/>
</dbReference>
<proteinExistence type="predicted"/>
<organism evidence="2 3">
    <name type="scientific">Solobacterium moorei</name>
    <dbReference type="NCBI Taxonomy" id="102148"/>
    <lineage>
        <taxon>Bacteria</taxon>
        <taxon>Bacillati</taxon>
        <taxon>Bacillota</taxon>
        <taxon>Erysipelotrichia</taxon>
        <taxon>Erysipelotrichales</taxon>
        <taxon>Erysipelotrichaceae</taxon>
        <taxon>Solobacterium</taxon>
    </lineage>
</organism>
<gene>
    <name evidence="2" type="ORF">DWX20_00430</name>
</gene>
<dbReference type="NCBIfam" id="TIGR01549">
    <property type="entry name" value="HAD-SF-IA-v1"/>
    <property type="match status" value="1"/>
</dbReference>